<evidence type="ECO:0000313" key="8">
    <source>
        <dbReference type="Proteomes" id="UP000032180"/>
    </source>
</evidence>
<evidence type="ECO:0000256" key="2">
    <source>
        <dbReference type="ARBA" id="ARBA00022690"/>
    </source>
</evidence>
<evidence type="ECO:0000256" key="3">
    <source>
        <dbReference type="ARBA" id="ARBA00022704"/>
    </source>
</evidence>
<dbReference type="AlphaFoldDB" id="A0A0D9XL86"/>
<dbReference type="Proteomes" id="UP000032180">
    <property type="component" value="Chromosome 10"/>
</dbReference>
<feature type="domain" description="Cystatin" evidence="6">
    <location>
        <begin position="50"/>
        <end position="128"/>
    </location>
</feature>
<evidence type="ECO:0000256" key="1">
    <source>
        <dbReference type="ARBA" id="ARBA00007233"/>
    </source>
</evidence>
<dbReference type="SUPFAM" id="SSF54403">
    <property type="entry name" value="Cystatin/monellin"/>
    <property type="match status" value="1"/>
</dbReference>
<sequence length="130" mass="13458">MSATRRLVFAVAVVAAAAIVSFCAAGEAAALPGRRMLLQAPGQAWTPVPDAGDPHIQELGNWAVSKHDRVAGDGLVFQQVSRAESQEVIGVDYRLHINAGGGGGGGAAFVAVVWESSESGMRKLISFDAE</sequence>
<keyword evidence="3" id="KW-0789">Thiol protease inhibitor</keyword>
<dbReference type="GO" id="GO:0006952">
    <property type="term" value="P:defense response"/>
    <property type="evidence" value="ECO:0007669"/>
    <property type="project" value="UniProtKB-KW"/>
</dbReference>
<feature type="chain" id="PRO_5018773097" description="Cystatin domain-containing protein" evidence="5">
    <location>
        <begin position="26"/>
        <end position="130"/>
    </location>
</feature>
<feature type="signal peptide" evidence="5">
    <location>
        <begin position="1"/>
        <end position="25"/>
    </location>
</feature>
<dbReference type="HOGENOM" id="CLU_113093_2_2_1"/>
<reference evidence="7" key="3">
    <citation type="submission" date="2015-04" db="UniProtKB">
        <authorList>
            <consortium name="EnsemblPlants"/>
        </authorList>
    </citation>
    <scope>IDENTIFICATION</scope>
</reference>
<dbReference type="InterPro" id="IPR000010">
    <property type="entry name" value="Cystatin_dom"/>
</dbReference>
<comment type="similarity">
    <text evidence="1">Belongs to the cystatin family. Phytocystatin subfamily.</text>
</comment>
<dbReference type="EnsemblPlants" id="LPERR10G11270.1">
    <property type="protein sequence ID" value="LPERR10G11270.1"/>
    <property type="gene ID" value="LPERR10G11270"/>
</dbReference>
<keyword evidence="5" id="KW-0732">Signal</keyword>
<dbReference type="STRING" id="77586.A0A0D9XL86"/>
<evidence type="ECO:0000259" key="6">
    <source>
        <dbReference type="Pfam" id="PF16845"/>
    </source>
</evidence>
<evidence type="ECO:0000256" key="5">
    <source>
        <dbReference type="SAM" id="SignalP"/>
    </source>
</evidence>
<dbReference type="GO" id="GO:0004869">
    <property type="term" value="F:cysteine-type endopeptidase inhibitor activity"/>
    <property type="evidence" value="ECO:0007669"/>
    <property type="project" value="UniProtKB-KW"/>
</dbReference>
<evidence type="ECO:0000256" key="4">
    <source>
        <dbReference type="ARBA" id="ARBA00022821"/>
    </source>
</evidence>
<dbReference type="InterPro" id="IPR046350">
    <property type="entry name" value="Cystatin_sf"/>
</dbReference>
<accession>A0A0D9XL86</accession>
<reference evidence="8" key="2">
    <citation type="submission" date="2013-12" db="EMBL/GenBank/DDBJ databases">
        <authorList>
            <person name="Yu Y."/>
            <person name="Lee S."/>
            <person name="de Baynast K."/>
            <person name="Wissotski M."/>
            <person name="Liu L."/>
            <person name="Talag J."/>
            <person name="Goicoechea J."/>
            <person name="Angelova A."/>
            <person name="Jetty R."/>
            <person name="Kudrna D."/>
            <person name="Golser W."/>
            <person name="Rivera L."/>
            <person name="Zhang J."/>
            <person name="Wing R."/>
        </authorList>
    </citation>
    <scope>NUCLEOTIDE SEQUENCE</scope>
</reference>
<keyword evidence="4" id="KW-0611">Plant defense</keyword>
<proteinExistence type="inferred from homology"/>
<keyword evidence="2" id="KW-0646">Protease inhibitor</keyword>
<dbReference type="Gene3D" id="3.10.450.10">
    <property type="match status" value="1"/>
</dbReference>
<name>A0A0D9XL86_9ORYZ</name>
<protein>
    <recommendedName>
        <fullName evidence="6">Cystatin domain-containing protein</fullName>
    </recommendedName>
</protein>
<dbReference type="PANTHER" id="PTHR47116">
    <property type="entry name" value="PHLOEM FILAMENT PROTEIN"/>
    <property type="match status" value="1"/>
</dbReference>
<reference evidence="7 8" key="1">
    <citation type="submission" date="2012-08" db="EMBL/GenBank/DDBJ databases">
        <title>Oryza genome evolution.</title>
        <authorList>
            <person name="Wing R.A."/>
        </authorList>
    </citation>
    <scope>NUCLEOTIDE SEQUENCE</scope>
</reference>
<dbReference type="InterPro" id="IPR027214">
    <property type="entry name" value="Cystatin"/>
</dbReference>
<dbReference type="Gramene" id="LPERR10G11270.1">
    <property type="protein sequence ID" value="LPERR10G11270.1"/>
    <property type="gene ID" value="LPERR10G11270"/>
</dbReference>
<dbReference type="Pfam" id="PF16845">
    <property type="entry name" value="SQAPI"/>
    <property type="match status" value="1"/>
</dbReference>
<keyword evidence="8" id="KW-1185">Reference proteome</keyword>
<evidence type="ECO:0000313" key="7">
    <source>
        <dbReference type="EnsemblPlants" id="LPERR10G11270.1"/>
    </source>
</evidence>
<organism evidence="7 8">
    <name type="scientific">Leersia perrieri</name>
    <dbReference type="NCBI Taxonomy" id="77586"/>
    <lineage>
        <taxon>Eukaryota</taxon>
        <taxon>Viridiplantae</taxon>
        <taxon>Streptophyta</taxon>
        <taxon>Embryophyta</taxon>
        <taxon>Tracheophyta</taxon>
        <taxon>Spermatophyta</taxon>
        <taxon>Magnoliopsida</taxon>
        <taxon>Liliopsida</taxon>
        <taxon>Poales</taxon>
        <taxon>Poaceae</taxon>
        <taxon>BOP clade</taxon>
        <taxon>Oryzoideae</taxon>
        <taxon>Oryzeae</taxon>
        <taxon>Oryzinae</taxon>
        <taxon>Leersia</taxon>
    </lineage>
</organism>